<evidence type="ECO:0000256" key="3">
    <source>
        <dbReference type="ARBA" id="ARBA00022989"/>
    </source>
</evidence>
<feature type="transmembrane region" description="Helical" evidence="5">
    <location>
        <begin position="520"/>
        <end position="541"/>
    </location>
</feature>
<dbReference type="Gene3D" id="3.40.1710.10">
    <property type="entry name" value="abc type-2 transporter like domain"/>
    <property type="match status" value="1"/>
</dbReference>
<dbReference type="NCBIfam" id="TIGR03062">
    <property type="entry name" value="pip_yhgE_Cterm"/>
    <property type="match status" value="1"/>
</dbReference>
<feature type="domain" description="ABC-2 type transporter transmembrane" evidence="6">
    <location>
        <begin position="456"/>
        <end position="655"/>
    </location>
</feature>
<feature type="domain" description="ABC-2 type transporter transmembrane" evidence="6">
    <location>
        <begin position="27"/>
        <end position="160"/>
    </location>
</feature>
<dbReference type="InterPro" id="IPR023908">
    <property type="entry name" value="xxxLxxG_rpt"/>
</dbReference>
<comment type="caution">
    <text evidence="7">The sequence shown here is derived from an EMBL/GenBank/DDBJ whole genome shotgun (WGS) entry which is preliminary data.</text>
</comment>
<dbReference type="PANTHER" id="PTHR43077">
    <property type="entry name" value="TRANSPORT PERMEASE YVFS-RELATED"/>
    <property type="match status" value="1"/>
</dbReference>
<dbReference type="OrthoDB" id="9811483at2"/>
<evidence type="ECO:0000259" key="6">
    <source>
        <dbReference type="Pfam" id="PF12698"/>
    </source>
</evidence>
<evidence type="ECO:0000313" key="8">
    <source>
        <dbReference type="Proteomes" id="UP000282076"/>
    </source>
</evidence>
<dbReference type="InterPro" id="IPR017500">
    <property type="entry name" value="Phage_infect_YhgE_N"/>
</dbReference>
<keyword evidence="2 5" id="KW-0812">Transmembrane</keyword>
<sequence>MSGLKQFWKEISTIGRRPKLLIPMVGILMIPVMYSGMFLGAFWDPYSHLDKLPVAVVNSDQGSEHEGEALHIGNDFVAKLKEDGSFAYRFVSESEARKGLEDQTFYMAIEIPSDFSAKTETLTTEQPQQAEIVFIPNPSSNYLASQIGKNAVEKMKSELSQEVTKAYAKTVFDQIGKLADGLGQASDGASTIAQGTKDATDGAERIESNLNQLMSGSVTLKGGVAKLVSGAGELEKGAAELQKGSAPLAAGLVKLSDGSARLEQGAAAAHSGAAQLAAGLTQSAAGVAKLDDGAAALATGLEQYAKAHPELAEDDGLKQLLAASKQLAAGTGEAKQAQGQLVAGANALSEGTSGLADGLKQLGQQLGVASAGGSRLAEGASALHEGASKLGVGLSELASGFDRFVDGSGQLDQGAKRMTAGLVKLKEGTGELSGKLSDAANQTSGFNGGDSAATMFSSPVKLDVEDTGNVANYGTGFAPYFISMGLFVGALLLTVVYAVKEPIAKPSSGWSWFVGKLLTMIAVGTIQAVIADTILLLAVGLKVQSVPLLFLFSVVTSITFMAIIQFLVASMQNPGRFIAIILLIFQLTSSGGTFPLEMIPGWLQNISAWLPMTHTIAGFKAIISSGQYSFMWDNVWKLLAYFAAFALLSLVYFTMAYRKEYAVSRGASQDQALAQ</sequence>
<evidence type="ECO:0000256" key="4">
    <source>
        <dbReference type="ARBA" id="ARBA00023136"/>
    </source>
</evidence>
<feature type="transmembrane region" description="Helical" evidence="5">
    <location>
        <begin position="577"/>
        <end position="596"/>
    </location>
</feature>
<proteinExistence type="predicted"/>
<feature type="transmembrane region" description="Helical" evidence="5">
    <location>
        <begin position="547"/>
        <end position="570"/>
    </location>
</feature>
<dbReference type="InterPro" id="IPR013525">
    <property type="entry name" value="ABC2_TM"/>
</dbReference>
<dbReference type="GO" id="GO:0140359">
    <property type="term" value="F:ABC-type transporter activity"/>
    <property type="evidence" value="ECO:0007669"/>
    <property type="project" value="InterPro"/>
</dbReference>
<feature type="transmembrane region" description="Helical" evidence="5">
    <location>
        <begin position="477"/>
        <end position="499"/>
    </location>
</feature>
<evidence type="ECO:0000313" key="7">
    <source>
        <dbReference type="EMBL" id="RKP47329.1"/>
    </source>
</evidence>
<feature type="transmembrane region" description="Helical" evidence="5">
    <location>
        <begin position="20"/>
        <end position="43"/>
    </location>
</feature>
<dbReference type="GO" id="GO:0016020">
    <property type="term" value="C:membrane"/>
    <property type="evidence" value="ECO:0007669"/>
    <property type="project" value="UniProtKB-SubCell"/>
</dbReference>
<feature type="transmembrane region" description="Helical" evidence="5">
    <location>
        <begin position="638"/>
        <end position="657"/>
    </location>
</feature>
<organism evidence="7 8">
    <name type="scientific">Cohnella endophytica</name>
    <dbReference type="NCBI Taxonomy" id="2419778"/>
    <lineage>
        <taxon>Bacteria</taxon>
        <taxon>Bacillati</taxon>
        <taxon>Bacillota</taxon>
        <taxon>Bacilli</taxon>
        <taxon>Bacillales</taxon>
        <taxon>Paenibacillaceae</taxon>
        <taxon>Cohnella</taxon>
    </lineage>
</organism>
<dbReference type="Proteomes" id="UP000282076">
    <property type="component" value="Unassembled WGS sequence"/>
</dbReference>
<dbReference type="PANTHER" id="PTHR43077:SF5">
    <property type="entry name" value="PHAGE INFECTION PROTEIN"/>
    <property type="match status" value="1"/>
</dbReference>
<dbReference type="InterPro" id="IPR051328">
    <property type="entry name" value="T7SS_ABC-Transporter"/>
</dbReference>
<protein>
    <submittedName>
        <fullName evidence="7">YhgE/Pip domain-containing protein</fullName>
    </submittedName>
</protein>
<gene>
    <name evidence="7" type="ORF">D7Z26_23825</name>
</gene>
<keyword evidence="8" id="KW-1185">Reference proteome</keyword>
<keyword evidence="3 5" id="KW-1133">Transmembrane helix</keyword>
<dbReference type="Pfam" id="PF12698">
    <property type="entry name" value="ABC2_membrane_3"/>
    <property type="match status" value="2"/>
</dbReference>
<evidence type="ECO:0000256" key="1">
    <source>
        <dbReference type="ARBA" id="ARBA00004141"/>
    </source>
</evidence>
<dbReference type="RefSeq" id="WP_120979526.1">
    <property type="nucleotide sequence ID" value="NZ_RBZM01000011.1"/>
</dbReference>
<evidence type="ECO:0000256" key="2">
    <source>
        <dbReference type="ARBA" id="ARBA00022692"/>
    </source>
</evidence>
<dbReference type="AlphaFoldDB" id="A0A494XGQ1"/>
<dbReference type="NCBIfam" id="TIGR03061">
    <property type="entry name" value="pip_yhgE_Nterm"/>
    <property type="match status" value="1"/>
</dbReference>
<name>A0A494XGQ1_9BACL</name>
<dbReference type="NCBIfam" id="TIGR03057">
    <property type="entry name" value="xxxLxxG_by_4"/>
    <property type="match status" value="2"/>
</dbReference>
<evidence type="ECO:0000256" key="5">
    <source>
        <dbReference type="SAM" id="Phobius"/>
    </source>
</evidence>
<keyword evidence="4 5" id="KW-0472">Membrane</keyword>
<accession>A0A494XGQ1</accession>
<reference evidence="7 8" key="1">
    <citation type="submission" date="2018-10" db="EMBL/GenBank/DDBJ databases">
        <title>Cohnella sp. M2MS4P-1, whole genome shotgun sequence.</title>
        <authorList>
            <person name="Tuo L."/>
        </authorList>
    </citation>
    <scope>NUCLEOTIDE SEQUENCE [LARGE SCALE GENOMIC DNA]</scope>
    <source>
        <strain evidence="7 8">M2MS4P-1</strain>
    </source>
</reference>
<dbReference type="InterPro" id="IPR017501">
    <property type="entry name" value="Phage_infect_YhgE_C"/>
</dbReference>
<comment type="subcellular location">
    <subcellularLocation>
        <location evidence="1">Membrane</location>
        <topology evidence="1">Multi-pass membrane protein</topology>
    </subcellularLocation>
</comment>
<dbReference type="EMBL" id="RBZM01000011">
    <property type="protein sequence ID" value="RKP47329.1"/>
    <property type="molecule type" value="Genomic_DNA"/>
</dbReference>